<evidence type="ECO:0000313" key="2">
    <source>
        <dbReference type="EMBL" id="SEF64012.1"/>
    </source>
</evidence>
<accession>A0A1H5TMC3</accession>
<dbReference type="Gene3D" id="3.60.10.10">
    <property type="entry name" value="Endonuclease/exonuclease/phosphatase"/>
    <property type="match status" value="1"/>
</dbReference>
<dbReference type="RefSeq" id="WP_103909031.1">
    <property type="nucleotide sequence ID" value="NZ_FNUZ01000001.1"/>
</dbReference>
<dbReference type="AlphaFoldDB" id="A0A1H5TMC3"/>
<keyword evidence="3" id="KW-1185">Reference proteome</keyword>
<dbReference type="GO" id="GO:0004519">
    <property type="term" value="F:endonuclease activity"/>
    <property type="evidence" value="ECO:0007669"/>
    <property type="project" value="UniProtKB-KW"/>
</dbReference>
<dbReference type="EMBL" id="FNUZ01000001">
    <property type="protein sequence ID" value="SEF64012.1"/>
    <property type="molecule type" value="Genomic_DNA"/>
</dbReference>
<reference evidence="2 3" key="1">
    <citation type="submission" date="2016-10" db="EMBL/GenBank/DDBJ databases">
        <authorList>
            <person name="de Groot N.N."/>
        </authorList>
    </citation>
    <scope>NUCLEOTIDE SEQUENCE [LARGE SCALE GENOMIC DNA]</scope>
    <source>
        <strain evidence="2 3">DSM 26915</strain>
    </source>
</reference>
<name>A0A1H5TMC3_9RHOB</name>
<dbReference type="OrthoDB" id="1398885at2"/>
<keyword evidence="2" id="KW-0269">Exonuclease</keyword>
<keyword evidence="2" id="KW-0540">Nuclease</keyword>
<dbReference type="Proteomes" id="UP000236752">
    <property type="component" value="Unassembled WGS sequence"/>
</dbReference>
<keyword evidence="2" id="KW-0255">Endonuclease</keyword>
<keyword evidence="2" id="KW-0378">Hydrolase</keyword>
<gene>
    <name evidence="2" type="ORF">SAMN04488045_0675</name>
</gene>
<dbReference type="Pfam" id="PF19580">
    <property type="entry name" value="Exo_endo_phos_3"/>
    <property type="match status" value="1"/>
</dbReference>
<sequence>MARPFRIATYNVENLFDRFDDPYSVGDDMYGRFRSSPKSRAHAFDVASRIRENGVDGRAIDIVGLQEIENFGALLDFVQASVGPEYGAQTGVVSQPSNDPRGIDLALLCSKRFRIGRVTSHKYEKFRRGDGRLHRFGRDCLQIEIMDEAQQEVLLTVFICHLKSKYTGVDPFKDPDEYEARQALNTVKRRAEAEKVVDVVSRAVDIDNDRFVVLGDLNDTSDSDALAPLVGAGNPLGLTDAMTLIEQADVAPHSASRRPRDTHVWQRPQADGSRVDEWAQIDFILVSKALWELRTGKADVINSPKDQGSDHYLSYVEFAFPDP</sequence>
<feature type="domain" description="Endonuclease/exonuclease/phosphatase" evidence="1">
    <location>
        <begin position="7"/>
        <end position="231"/>
    </location>
</feature>
<dbReference type="SUPFAM" id="SSF56219">
    <property type="entry name" value="DNase I-like"/>
    <property type="match status" value="1"/>
</dbReference>
<evidence type="ECO:0000259" key="1">
    <source>
        <dbReference type="Pfam" id="PF19580"/>
    </source>
</evidence>
<proteinExistence type="predicted"/>
<dbReference type="InterPro" id="IPR036691">
    <property type="entry name" value="Endo/exonu/phosph_ase_sf"/>
</dbReference>
<dbReference type="InterPro" id="IPR005135">
    <property type="entry name" value="Endo/exonuclease/phosphatase"/>
</dbReference>
<protein>
    <submittedName>
        <fullName evidence="2">Endonuclease/Exonuclease/phosphatase family protein</fullName>
    </submittedName>
</protein>
<evidence type="ECO:0000313" key="3">
    <source>
        <dbReference type="Proteomes" id="UP000236752"/>
    </source>
</evidence>
<dbReference type="PANTHER" id="PTHR42834:SF1">
    <property type="entry name" value="ENDONUCLEASE_EXONUCLEASE_PHOSPHATASE FAMILY PROTEIN (AFU_ORTHOLOGUE AFUA_3G09210)"/>
    <property type="match status" value="1"/>
</dbReference>
<dbReference type="PANTHER" id="PTHR42834">
    <property type="entry name" value="ENDONUCLEASE/EXONUCLEASE/PHOSPHATASE FAMILY PROTEIN (AFU_ORTHOLOGUE AFUA_3G09210)"/>
    <property type="match status" value="1"/>
</dbReference>
<dbReference type="GO" id="GO:0004527">
    <property type="term" value="F:exonuclease activity"/>
    <property type="evidence" value="ECO:0007669"/>
    <property type="project" value="UniProtKB-KW"/>
</dbReference>
<organism evidence="2 3">
    <name type="scientific">Thalassococcus halodurans</name>
    <dbReference type="NCBI Taxonomy" id="373675"/>
    <lineage>
        <taxon>Bacteria</taxon>
        <taxon>Pseudomonadati</taxon>
        <taxon>Pseudomonadota</taxon>
        <taxon>Alphaproteobacteria</taxon>
        <taxon>Rhodobacterales</taxon>
        <taxon>Roseobacteraceae</taxon>
        <taxon>Thalassococcus</taxon>
    </lineage>
</organism>